<protein>
    <recommendedName>
        <fullName evidence="4">Golgi protein</fullName>
    </recommendedName>
</protein>
<name>L2GQQ6_VITCO</name>
<keyword evidence="3" id="KW-1185">Reference proteome</keyword>
<dbReference type="InParanoid" id="L2GQQ6"/>
<dbReference type="OrthoDB" id="2189509at2759"/>
<sequence length="354" mass="40929">MGGGENKVDIYSKIAAVPSSIQILGAPNSSQSAESPKLDEIDANAHETFTLEEMRVLIMSYRKKNKDFLIARVTTPDPENNSLFYNFYYAAAEINRILFRYEPSRRLLHRMKVKNPLNNMYIIGQVFYYKITPQDVDKAIVNFLFNQVKEKDKSRKAFSAIFRHKHDFSRGRKTQKSKDSMDIQEQRQIVENLDGKSSKEIIENISVGKIPMPEKIDFNKKIKYDAKYFASDDDFLIKQDVRDYFKRNALEPEDEFLYDLDRTQNDFMALIDDDSEEEEEEVNDWRRVLSAHISLALSMLFVCLLMGGGPGIAIIFLPLAVIIFFSFISSLCYVLCCRRSTFDTLAVNSIEDEL</sequence>
<feature type="transmembrane region" description="Helical" evidence="1">
    <location>
        <begin position="288"/>
        <end position="307"/>
    </location>
</feature>
<keyword evidence="1" id="KW-0472">Membrane</keyword>
<dbReference type="VEuPathDB" id="MicrosporidiaDB:VICG_00165"/>
<evidence type="ECO:0000256" key="1">
    <source>
        <dbReference type="SAM" id="Phobius"/>
    </source>
</evidence>
<feature type="transmembrane region" description="Helical" evidence="1">
    <location>
        <begin position="313"/>
        <end position="336"/>
    </location>
</feature>
<dbReference type="STRING" id="993615.L2GQQ6"/>
<accession>L2GQQ6</accession>
<evidence type="ECO:0000313" key="3">
    <source>
        <dbReference type="Proteomes" id="UP000011082"/>
    </source>
</evidence>
<dbReference type="Pfam" id="PF17010">
    <property type="entry name" value="DUF5092"/>
    <property type="match status" value="1"/>
</dbReference>
<proteinExistence type="predicted"/>
<dbReference type="RefSeq" id="XP_007603618.1">
    <property type="nucleotide sequence ID" value="XM_007603556.1"/>
</dbReference>
<reference evidence="3" key="1">
    <citation type="submission" date="2011-05" db="EMBL/GenBank/DDBJ databases">
        <title>The genome sequence of Vittaforma corneae strain ATCC 50505.</title>
        <authorList>
            <consortium name="The Broad Institute Genome Sequencing Platform"/>
            <person name="Cuomo C."/>
            <person name="Didier E."/>
            <person name="Bowers L."/>
            <person name="Young S.K."/>
            <person name="Zeng Q."/>
            <person name="Gargeya S."/>
            <person name="Fitzgerald M."/>
            <person name="Haas B."/>
            <person name="Abouelleil A."/>
            <person name="Alvarado L."/>
            <person name="Arachchi H.M."/>
            <person name="Berlin A."/>
            <person name="Chapman S.B."/>
            <person name="Gearin G."/>
            <person name="Goldberg J."/>
            <person name="Griggs A."/>
            <person name="Gujja S."/>
            <person name="Hansen M."/>
            <person name="Heiman D."/>
            <person name="Howarth C."/>
            <person name="Larimer J."/>
            <person name="Lui A."/>
            <person name="MacDonald P.J.P."/>
            <person name="McCowen C."/>
            <person name="Montmayeur A."/>
            <person name="Murphy C."/>
            <person name="Neiman D."/>
            <person name="Pearson M."/>
            <person name="Priest M."/>
            <person name="Roberts A."/>
            <person name="Saif S."/>
            <person name="Shea T."/>
            <person name="Sisk P."/>
            <person name="Stolte C."/>
            <person name="Sykes S."/>
            <person name="Wortman J."/>
            <person name="Nusbaum C."/>
            <person name="Birren B."/>
        </authorList>
    </citation>
    <scope>NUCLEOTIDE SEQUENCE [LARGE SCALE GENOMIC DNA]</scope>
    <source>
        <strain evidence="3">ATCC 50505</strain>
    </source>
</reference>
<dbReference type="InterPro" id="IPR031537">
    <property type="entry name" value="DUF5092"/>
</dbReference>
<dbReference type="HOGENOM" id="CLU_073630_0_0_1"/>
<dbReference type="OMA" id="RNPLNNM"/>
<dbReference type="GeneID" id="19880883"/>
<keyword evidence="1" id="KW-1133">Transmembrane helix</keyword>
<dbReference type="AlphaFoldDB" id="L2GQQ6"/>
<gene>
    <name evidence="2" type="ORF">VICG_00165</name>
</gene>
<dbReference type="Proteomes" id="UP000011082">
    <property type="component" value="Unassembled WGS sequence"/>
</dbReference>
<evidence type="ECO:0000313" key="2">
    <source>
        <dbReference type="EMBL" id="ELA42850.1"/>
    </source>
</evidence>
<organism evidence="2 3">
    <name type="scientific">Vittaforma corneae (strain ATCC 50505)</name>
    <name type="common">Microsporidian parasite</name>
    <name type="synonym">Nosema corneum</name>
    <dbReference type="NCBI Taxonomy" id="993615"/>
    <lineage>
        <taxon>Eukaryota</taxon>
        <taxon>Fungi</taxon>
        <taxon>Fungi incertae sedis</taxon>
        <taxon>Microsporidia</taxon>
        <taxon>Nosematidae</taxon>
        <taxon>Vittaforma</taxon>
    </lineage>
</organism>
<evidence type="ECO:0008006" key="4">
    <source>
        <dbReference type="Google" id="ProtNLM"/>
    </source>
</evidence>
<dbReference type="EMBL" id="JH370130">
    <property type="protein sequence ID" value="ELA42850.1"/>
    <property type="molecule type" value="Genomic_DNA"/>
</dbReference>
<keyword evidence="1" id="KW-0812">Transmembrane</keyword>